<dbReference type="PANTHER" id="PTHR48099:SF5">
    <property type="entry name" value="C-1-TETRAHYDROFOLATE SYNTHASE, CYTOPLASMIC"/>
    <property type="match status" value="1"/>
</dbReference>
<gene>
    <name evidence="14" type="ORF">H9901_03305</name>
</gene>
<dbReference type="EC" id="1.5.1.5" evidence="14"/>
<evidence type="ECO:0000313" key="15">
    <source>
        <dbReference type="Proteomes" id="UP000777303"/>
    </source>
</evidence>
<dbReference type="FunFam" id="3.40.50.720:FF:000094">
    <property type="entry name" value="Bifunctional protein FolD"/>
    <property type="match status" value="1"/>
</dbReference>
<comment type="subunit">
    <text evidence="2">Homodimer.</text>
</comment>
<dbReference type="CDD" id="cd01080">
    <property type="entry name" value="NAD_bind_m-THF_DH_Cyclohyd"/>
    <property type="match status" value="1"/>
</dbReference>
<evidence type="ECO:0000256" key="9">
    <source>
        <dbReference type="ARBA" id="ARBA00023102"/>
    </source>
</evidence>
<dbReference type="PRINTS" id="PR00085">
    <property type="entry name" value="THFDHDRGNASE"/>
</dbReference>
<evidence type="ECO:0000256" key="6">
    <source>
        <dbReference type="ARBA" id="ARBA00022801"/>
    </source>
</evidence>
<keyword evidence="3" id="KW-0554">One-carbon metabolism</keyword>
<dbReference type="PROSITE" id="PS00767">
    <property type="entry name" value="THF_DHG_CYH_2"/>
    <property type="match status" value="1"/>
</dbReference>
<evidence type="ECO:0000256" key="4">
    <source>
        <dbReference type="ARBA" id="ARBA00022605"/>
    </source>
</evidence>
<keyword evidence="5" id="KW-0658">Purine biosynthesis</keyword>
<comment type="caution">
    <text evidence="14">The sequence shown here is derived from an EMBL/GenBank/DDBJ whole genome shotgun (WGS) entry which is preliminary data.</text>
</comment>
<dbReference type="InterPro" id="IPR000672">
    <property type="entry name" value="THF_DH/CycHdrlase"/>
</dbReference>
<keyword evidence="7" id="KW-0521">NADP</keyword>
<dbReference type="GO" id="GO:0006164">
    <property type="term" value="P:purine nucleotide biosynthetic process"/>
    <property type="evidence" value="ECO:0007669"/>
    <property type="project" value="UniProtKB-KW"/>
</dbReference>
<protein>
    <submittedName>
        <fullName evidence="14">Bifunctional methylenetetrahydrofolate dehydrogenase/methenyltetrahydrofolate cyclohydrolase</fullName>
        <ecNumber evidence="14">1.5.1.5</ecNumber>
        <ecNumber evidence="14">3.5.4.9</ecNumber>
    </submittedName>
</protein>
<evidence type="ECO:0000259" key="12">
    <source>
        <dbReference type="Pfam" id="PF00763"/>
    </source>
</evidence>
<comment type="pathway">
    <text evidence="1">One-carbon metabolism; tetrahydrofolate interconversion.</text>
</comment>
<dbReference type="SUPFAM" id="SSF53223">
    <property type="entry name" value="Aminoacid dehydrogenase-like, N-terminal domain"/>
    <property type="match status" value="1"/>
</dbReference>
<dbReference type="InterPro" id="IPR020631">
    <property type="entry name" value="THF_DH/CycHdrlase_NAD-bd_dom"/>
</dbReference>
<sequence>VMQLLDGKALAQSLLPHLKAQVAMLPHQPTLAIITNAHDPAARLYLRSKQRMAAQIGVKIINVPLATTLSQAAALTQLKKLNNDDTINGIMIQLPLDEHFDQNELINALDPRKDVDGCHPINLGKIWMNQPHWVPATALGVMHLLTHYHIPLAGQHAVVVGRSNIVGRPLAGLLLNANATVSIVHRRTANLAALTRQADILCVAAGLPHLITADMVKKQATVIDIGMNYNERQQLVGDVVFNDVSRQAAYLTPVPGGVGPMTVVSLMQQVIQAAKEKNCVTNR</sequence>
<dbReference type="PANTHER" id="PTHR48099">
    <property type="entry name" value="C-1-TETRAHYDROFOLATE SYNTHASE, CYTOPLASMIC-RELATED"/>
    <property type="match status" value="1"/>
</dbReference>
<keyword evidence="11" id="KW-0511">Multifunctional enzyme</keyword>
<evidence type="ECO:0000256" key="10">
    <source>
        <dbReference type="ARBA" id="ARBA00023167"/>
    </source>
</evidence>
<dbReference type="GO" id="GO:0035999">
    <property type="term" value="P:tetrahydrofolate interconversion"/>
    <property type="evidence" value="ECO:0007669"/>
    <property type="project" value="TreeGrafter"/>
</dbReference>
<dbReference type="InterPro" id="IPR020867">
    <property type="entry name" value="THF_DH/CycHdrlase_CS"/>
</dbReference>
<proteinExistence type="inferred from homology"/>
<keyword evidence="8 14" id="KW-0560">Oxidoreductase</keyword>
<evidence type="ECO:0000313" key="14">
    <source>
        <dbReference type="EMBL" id="MBU3851706.1"/>
    </source>
</evidence>
<evidence type="ECO:0000256" key="2">
    <source>
        <dbReference type="ARBA" id="ARBA00011738"/>
    </source>
</evidence>
<evidence type="ECO:0000259" key="13">
    <source>
        <dbReference type="Pfam" id="PF02882"/>
    </source>
</evidence>
<evidence type="ECO:0000256" key="3">
    <source>
        <dbReference type="ARBA" id="ARBA00022563"/>
    </source>
</evidence>
<evidence type="ECO:0000256" key="7">
    <source>
        <dbReference type="ARBA" id="ARBA00022857"/>
    </source>
</evidence>
<dbReference type="GO" id="GO:0004488">
    <property type="term" value="F:methylenetetrahydrofolate dehydrogenase (NADP+) activity"/>
    <property type="evidence" value="ECO:0007669"/>
    <property type="project" value="UniProtKB-EC"/>
</dbReference>
<dbReference type="GO" id="GO:0005829">
    <property type="term" value="C:cytosol"/>
    <property type="evidence" value="ECO:0007669"/>
    <property type="project" value="TreeGrafter"/>
</dbReference>
<dbReference type="FunFam" id="3.40.50.10860:FF:000005">
    <property type="entry name" value="C-1-tetrahydrofolate synthase, cytoplasmic, putative"/>
    <property type="match status" value="1"/>
</dbReference>
<evidence type="ECO:0000256" key="8">
    <source>
        <dbReference type="ARBA" id="ARBA00023002"/>
    </source>
</evidence>
<dbReference type="Pfam" id="PF00763">
    <property type="entry name" value="THF_DHG_CYH"/>
    <property type="match status" value="1"/>
</dbReference>
<dbReference type="GO" id="GO:0000105">
    <property type="term" value="P:L-histidine biosynthetic process"/>
    <property type="evidence" value="ECO:0007669"/>
    <property type="project" value="UniProtKB-KW"/>
</dbReference>
<dbReference type="Proteomes" id="UP000777303">
    <property type="component" value="Unassembled WGS sequence"/>
</dbReference>
<dbReference type="GO" id="GO:0009086">
    <property type="term" value="P:methionine biosynthetic process"/>
    <property type="evidence" value="ECO:0007669"/>
    <property type="project" value="UniProtKB-KW"/>
</dbReference>
<dbReference type="SUPFAM" id="SSF51735">
    <property type="entry name" value="NAD(P)-binding Rossmann-fold domains"/>
    <property type="match status" value="1"/>
</dbReference>
<dbReference type="Pfam" id="PF02882">
    <property type="entry name" value="THF_DHG_CYH_C"/>
    <property type="match status" value="1"/>
</dbReference>
<dbReference type="InterPro" id="IPR036291">
    <property type="entry name" value="NAD(P)-bd_dom_sf"/>
</dbReference>
<dbReference type="GO" id="GO:0004477">
    <property type="term" value="F:methenyltetrahydrofolate cyclohydrolase activity"/>
    <property type="evidence" value="ECO:0007669"/>
    <property type="project" value="UniProtKB-EC"/>
</dbReference>
<dbReference type="Gene3D" id="3.40.50.10860">
    <property type="entry name" value="Leucine Dehydrogenase, chain A, domain 1"/>
    <property type="match status" value="1"/>
</dbReference>
<dbReference type="EC" id="3.5.4.9" evidence="14"/>
<reference evidence="14" key="2">
    <citation type="submission" date="2021-04" db="EMBL/GenBank/DDBJ databases">
        <authorList>
            <person name="Gilroy R."/>
        </authorList>
    </citation>
    <scope>NUCLEOTIDE SEQUENCE</scope>
    <source>
        <strain evidence="14">F6-6636</strain>
    </source>
</reference>
<keyword evidence="6 14" id="KW-0378">Hydrolase</keyword>
<feature type="non-terminal residue" evidence="14">
    <location>
        <position position="1"/>
    </location>
</feature>
<name>A0A948TJJ6_9LACO</name>
<dbReference type="AlphaFoldDB" id="A0A948TJJ6"/>
<organism evidence="14 15">
    <name type="scientific">Candidatus Paralactobacillus gallistercoris</name>
    <dbReference type="NCBI Taxonomy" id="2838724"/>
    <lineage>
        <taxon>Bacteria</taxon>
        <taxon>Bacillati</taxon>
        <taxon>Bacillota</taxon>
        <taxon>Bacilli</taxon>
        <taxon>Lactobacillales</taxon>
        <taxon>Lactobacillaceae</taxon>
        <taxon>Lactobacillus</taxon>
    </lineage>
</organism>
<dbReference type="EMBL" id="JAHLFS010000046">
    <property type="protein sequence ID" value="MBU3851706.1"/>
    <property type="molecule type" value="Genomic_DNA"/>
</dbReference>
<accession>A0A948TJJ6</accession>
<dbReference type="HAMAP" id="MF_01576">
    <property type="entry name" value="THF_DHG_CYH"/>
    <property type="match status" value="1"/>
</dbReference>
<reference evidence="14" key="1">
    <citation type="journal article" date="2021" name="PeerJ">
        <title>Extensive microbial diversity within the chicken gut microbiome revealed by metagenomics and culture.</title>
        <authorList>
            <person name="Gilroy R."/>
            <person name="Ravi A."/>
            <person name="Getino M."/>
            <person name="Pursley I."/>
            <person name="Horton D.L."/>
            <person name="Alikhan N.F."/>
            <person name="Baker D."/>
            <person name="Gharbi K."/>
            <person name="Hall N."/>
            <person name="Watson M."/>
            <person name="Adriaenssens E.M."/>
            <person name="Foster-Nyarko E."/>
            <person name="Jarju S."/>
            <person name="Secka A."/>
            <person name="Antonio M."/>
            <person name="Oren A."/>
            <person name="Chaudhuri R.R."/>
            <person name="La Ragione R."/>
            <person name="Hildebrand F."/>
            <person name="Pallen M.J."/>
        </authorList>
    </citation>
    <scope>NUCLEOTIDE SEQUENCE</scope>
    <source>
        <strain evidence="14">F6-6636</strain>
    </source>
</reference>
<keyword evidence="4" id="KW-0028">Amino-acid biosynthesis</keyword>
<evidence type="ECO:0000256" key="11">
    <source>
        <dbReference type="ARBA" id="ARBA00023268"/>
    </source>
</evidence>
<feature type="domain" description="Tetrahydrofolate dehydrogenase/cyclohydrolase catalytic" evidence="12">
    <location>
        <begin position="5"/>
        <end position="116"/>
    </location>
</feature>
<dbReference type="InterPro" id="IPR020630">
    <property type="entry name" value="THF_DH/CycHdrlase_cat_dom"/>
</dbReference>
<feature type="domain" description="Tetrahydrofolate dehydrogenase/cyclohydrolase NAD(P)-binding" evidence="13">
    <location>
        <begin position="135"/>
        <end position="277"/>
    </location>
</feature>
<keyword evidence="10" id="KW-0486">Methionine biosynthesis</keyword>
<evidence type="ECO:0000256" key="5">
    <source>
        <dbReference type="ARBA" id="ARBA00022755"/>
    </source>
</evidence>
<evidence type="ECO:0000256" key="1">
    <source>
        <dbReference type="ARBA" id="ARBA00004777"/>
    </source>
</evidence>
<dbReference type="InterPro" id="IPR046346">
    <property type="entry name" value="Aminoacid_DH-like_N_sf"/>
</dbReference>
<dbReference type="Gene3D" id="3.40.50.720">
    <property type="entry name" value="NAD(P)-binding Rossmann-like Domain"/>
    <property type="match status" value="1"/>
</dbReference>
<keyword evidence="9" id="KW-0368">Histidine biosynthesis</keyword>